<dbReference type="GO" id="GO:0071555">
    <property type="term" value="P:cell wall organization"/>
    <property type="evidence" value="ECO:0007669"/>
    <property type="project" value="UniProtKB-KW"/>
</dbReference>
<evidence type="ECO:0000256" key="2">
    <source>
        <dbReference type="ARBA" id="ARBA00022670"/>
    </source>
</evidence>
<feature type="site" description="Transition state stabilizer" evidence="9">
    <location>
        <position position="107"/>
    </location>
</feature>
<evidence type="ECO:0000256" key="1">
    <source>
        <dbReference type="ARBA" id="ARBA00001362"/>
    </source>
</evidence>
<dbReference type="InterPro" id="IPR009045">
    <property type="entry name" value="Zn_M74/Hedgehog-like"/>
</dbReference>
<dbReference type="GO" id="GO:0160237">
    <property type="term" value="F:D-Ala-D-Ala dipeptidase activity"/>
    <property type="evidence" value="ECO:0007669"/>
    <property type="project" value="UniProtKB-EC"/>
</dbReference>
<feature type="binding site" evidence="9">
    <location>
        <position position="159"/>
    </location>
    <ligand>
        <name>Zn(2+)</name>
        <dbReference type="ChEBI" id="CHEBI:29105"/>
        <note>catalytic</note>
    </ligand>
</feature>
<comment type="function">
    <text evidence="9 10">Catalyzes hydrolysis of the D-alanyl-D-alanine dipeptide.</text>
</comment>
<evidence type="ECO:0000313" key="13">
    <source>
        <dbReference type="Proteomes" id="UP000249130"/>
    </source>
</evidence>
<feature type="binding site" evidence="9">
    <location>
        <position position="240"/>
    </location>
    <ligand>
        <name>Zn(2+)</name>
        <dbReference type="ChEBI" id="CHEBI:29105"/>
        <note>catalytic</note>
    </ligand>
</feature>
<evidence type="ECO:0000256" key="9">
    <source>
        <dbReference type="HAMAP-Rule" id="MF_01924"/>
    </source>
</evidence>
<evidence type="ECO:0000256" key="8">
    <source>
        <dbReference type="ARBA" id="ARBA00023316"/>
    </source>
</evidence>
<dbReference type="Proteomes" id="UP000249130">
    <property type="component" value="Unassembled WGS sequence"/>
</dbReference>
<evidence type="ECO:0000256" key="4">
    <source>
        <dbReference type="ARBA" id="ARBA00022801"/>
    </source>
</evidence>
<evidence type="ECO:0000256" key="5">
    <source>
        <dbReference type="ARBA" id="ARBA00022833"/>
    </source>
</evidence>
<dbReference type="GO" id="GO:0006508">
    <property type="term" value="P:proteolysis"/>
    <property type="evidence" value="ECO:0007669"/>
    <property type="project" value="UniProtKB-KW"/>
</dbReference>
<name>A0A327L4S2_9BRAD</name>
<keyword evidence="7 9" id="KW-0482">Metalloprotease</keyword>
<keyword evidence="2 9" id="KW-0645">Protease</keyword>
<dbReference type="Gene3D" id="3.30.1380.10">
    <property type="match status" value="1"/>
</dbReference>
<dbReference type="InterPro" id="IPR000755">
    <property type="entry name" value="A_A_dipeptidase"/>
</dbReference>
<dbReference type="SUPFAM" id="SSF55166">
    <property type="entry name" value="Hedgehog/DD-peptidase"/>
    <property type="match status" value="1"/>
</dbReference>
<keyword evidence="11" id="KW-0732">Signal</keyword>
<keyword evidence="8 10" id="KW-0961">Cell wall biogenesis/degradation</keyword>
<evidence type="ECO:0000313" key="12">
    <source>
        <dbReference type="EMBL" id="RAI44833.1"/>
    </source>
</evidence>
<protein>
    <recommendedName>
        <fullName evidence="9 10">D-alanyl-D-alanine dipeptidase</fullName>
        <shortName evidence="9 10">D-Ala-D-Ala dipeptidase</shortName>
        <ecNumber evidence="9 10">3.4.13.22</ecNumber>
    </recommendedName>
</protein>
<dbReference type="Pfam" id="PF01427">
    <property type="entry name" value="Peptidase_M15"/>
    <property type="match status" value="2"/>
</dbReference>
<evidence type="ECO:0000256" key="7">
    <source>
        <dbReference type="ARBA" id="ARBA00023049"/>
    </source>
</evidence>
<dbReference type="CDD" id="cd14817">
    <property type="entry name" value="D-Ala-D-Ala_dipeptidase_VanX"/>
    <property type="match status" value="1"/>
</dbReference>
<gene>
    <name evidence="9" type="primary">ddpX</name>
    <name evidence="12" type="ORF">CH341_07030</name>
</gene>
<dbReference type="GO" id="GO:0008237">
    <property type="term" value="F:metallopeptidase activity"/>
    <property type="evidence" value="ECO:0007669"/>
    <property type="project" value="UniProtKB-KW"/>
</dbReference>
<evidence type="ECO:0000256" key="11">
    <source>
        <dbReference type="SAM" id="SignalP"/>
    </source>
</evidence>
<feature type="active site" description="Proton donor/acceptor" evidence="9">
    <location>
        <position position="237"/>
    </location>
</feature>
<evidence type="ECO:0000256" key="3">
    <source>
        <dbReference type="ARBA" id="ARBA00022723"/>
    </source>
</evidence>
<keyword evidence="4 9" id="KW-0378">Hydrolase</keyword>
<proteinExistence type="inferred from homology"/>
<accession>A0A327L4S2</accession>
<organism evidence="12 13">
    <name type="scientific">Rhodoplanes roseus</name>
    <dbReference type="NCBI Taxonomy" id="29409"/>
    <lineage>
        <taxon>Bacteria</taxon>
        <taxon>Pseudomonadati</taxon>
        <taxon>Pseudomonadota</taxon>
        <taxon>Alphaproteobacteria</taxon>
        <taxon>Hyphomicrobiales</taxon>
        <taxon>Nitrobacteraceae</taxon>
        <taxon>Rhodoplanes</taxon>
    </lineage>
</organism>
<comment type="caution">
    <text evidence="12">The sequence shown here is derived from an EMBL/GenBank/DDBJ whole genome shotgun (WGS) entry which is preliminary data.</text>
</comment>
<dbReference type="HAMAP" id="MF_01924">
    <property type="entry name" value="A_A_dipeptidase"/>
    <property type="match status" value="1"/>
</dbReference>
<keyword evidence="13" id="KW-1185">Reference proteome</keyword>
<reference evidence="12 13" key="1">
    <citation type="submission" date="2017-07" db="EMBL/GenBank/DDBJ databases">
        <title>Draft Genome Sequences of Select Purple Nonsulfur Bacteria.</title>
        <authorList>
            <person name="Lasarre B."/>
            <person name="Mckinlay J.B."/>
        </authorList>
    </citation>
    <scope>NUCLEOTIDE SEQUENCE [LARGE SCALE GENOMIC DNA]</scope>
    <source>
        <strain evidence="12 13">DSM 5909</strain>
    </source>
</reference>
<dbReference type="GO" id="GO:0008270">
    <property type="term" value="F:zinc ion binding"/>
    <property type="evidence" value="ECO:0007669"/>
    <property type="project" value="UniProtKB-UniRule"/>
</dbReference>
<comment type="similarity">
    <text evidence="9 10">Belongs to the peptidase M15D family.</text>
</comment>
<feature type="binding site" evidence="9">
    <location>
        <position position="152"/>
    </location>
    <ligand>
        <name>Zn(2+)</name>
        <dbReference type="ChEBI" id="CHEBI:29105"/>
        <note>catalytic</note>
    </ligand>
</feature>
<dbReference type="PROSITE" id="PS51257">
    <property type="entry name" value="PROKAR_LIPOPROTEIN"/>
    <property type="match status" value="1"/>
</dbReference>
<dbReference type="PIRSF" id="PIRSF026671">
    <property type="entry name" value="AA_dipeptidase"/>
    <property type="match status" value="1"/>
</dbReference>
<dbReference type="EC" id="3.4.13.22" evidence="9 10"/>
<keyword evidence="6 9" id="KW-0224">Dipeptidase</keyword>
<feature type="chain" id="PRO_5016455915" description="D-alanyl-D-alanine dipeptidase" evidence="11">
    <location>
        <begin position="27"/>
        <end position="258"/>
    </location>
</feature>
<evidence type="ECO:0000256" key="10">
    <source>
        <dbReference type="PIRNR" id="PIRNR026671"/>
    </source>
</evidence>
<dbReference type="EMBL" id="NPEX01000032">
    <property type="protein sequence ID" value="RAI44833.1"/>
    <property type="molecule type" value="Genomic_DNA"/>
</dbReference>
<comment type="catalytic activity">
    <reaction evidence="1 9 10">
        <text>D-alanyl-D-alanine + H2O = 2 D-alanine</text>
        <dbReference type="Rhea" id="RHEA:20661"/>
        <dbReference type="ChEBI" id="CHEBI:15377"/>
        <dbReference type="ChEBI" id="CHEBI:57416"/>
        <dbReference type="ChEBI" id="CHEBI:57822"/>
        <dbReference type="EC" id="3.4.13.22"/>
    </reaction>
</comment>
<dbReference type="AlphaFoldDB" id="A0A327L4S2"/>
<keyword evidence="5 9" id="KW-0862">Zinc</keyword>
<dbReference type="PANTHER" id="PTHR43126:SF1">
    <property type="entry name" value="D-ALANYL-D-ALANINE DIPEPTIDASE"/>
    <property type="match status" value="1"/>
</dbReference>
<dbReference type="PANTHER" id="PTHR43126">
    <property type="entry name" value="D-ALANYL-D-ALANINE DIPEPTIDASE"/>
    <property type="match status" value="1"/>
</dbReference>
<evidence type="ECO:0000256" key="6">
    <source>
        <dbReference type="ARBA" id="ARBA00022997"/>
    </source>
</evidence>
<feature type="signal peptide" evidence="11">
    <location>
        <begin position="1"/>
        <end position="26"/>
    </location>
</feature>
<keyword evidence="3 9" id="KW-0479">Metal-binding</keyword>
<sequence length="258" mass="28560">MRPPVPRLPVWAVLLAVLSSCFGALAMPHAAAQPVALPDGFVRLRERDPTIRQDMRYAGPFNFTGRRVPGYLAGECILLRPAADALVRAQARLVAEGYHLKVYDCYRPERAVRSFIDWAQSPEPDRMARIFSPAIDKSQQFALGYIAKRSRHSLGIAVDVGLVRATDPDLPTPTDAGPCDGPFETRARESSLDLGTAYDCAAPLSATAARVGAQARANRDRLVRALAAEGFRNYRLEWWHFDYTGATPPLRGWDFPVR</sequence>
<comment type="cofactor">
    <cofactor evidence="9">
        <name>Zn(2+)</name>
        <dbReference type="ChEBI" id="CHEBI:29105"/>
    </cofactor>
    <text evidence="9">Binds 1 zinc ion per subunit.</text>
</comment>